<protein>
    <submittedName>
        <fullName evidence="3">Uncharacterized protein</fullName>
    </submittedName>
</protein>
<evidence type="ECO:0000313" key="3">
    <source>
        <dbReference type="EMBL" id="KAK4797460.1"/>
    </source>
</evidence>
<proteinExistence type="predicted"/>
<dbReference type="InterPro" id="IPR043129">
    <property type="entry name" value="ATPase_NBD"/>
</dbReference>
<dbReference type="EMBL" id="JAXQNO010000005">
    <property type="protein sequence ID" value="KAK4797460.1"/>
    <property type="molecule type" value="Genomic_DNA"/>
</dbReference>
<dbReference type="Proteomes" id="UP001346149">
    <property type="component" value="Unassembled WGS sequence"/>
</dbReference>
<dbReference type="Gene3D" id="3.30.420.40">
    <property type="match status" value="3"/>
</dbReference>
<dbReference type="AlphaFoldDB" id="A0AAN7M1U0"/>
<name>A0AAN7M1U0_TRANT</name>
<keyword evidence="4" id="KW-1185">Reference proteome</keyword>
<comment type="caution">
    <text evidence="3">The sequence shown here is derived from an EMBL/GenBank/DDBJ whole genome shotgun (WGS) entry which is preliminary data.</text>
</comment>
<dbReference type="Gene3D" id="3.90.640.10">
    <property type="entry name" value="Actin, Chain A, domain 4"/>
    <property type="match status" value="1"/>
</dbReference>
<dbReference type="InterPro" id="IPR013126">
    <property type="entry name" value="Hsp_70_fam"/>
</dbReference>
<reference evidence="3 4" key="1">
    <citation type="journal article" date="2023" name="Hortic Res">
        <title>Pangenome of water caltrop reveals structural variations and asymmetric subgenome divergence after allopolyploidization.</title>
        <authorList>
            <person name="Zhang X."/>
            <person name="Chen Y."/>
            <person name="Wang L."/>
            <person name="Yuan Y."/>
            <person name="Fang M."/>
            <person name="Shi L."/>
            <person name="Lu R."/>
            <person name="Comes H.P."/>
            <person name="Ma Y."/>
            <person name="Chen Y."/>
            <person name="Huang G."/>
            <person name="Zhou Y."/>
            <person name="Zheng Z."/>
            <person name="Qiu Y."/>
        </authorList>
    </citation>
    <scope>NUCLEOTIDE SEQUENCE [LARGE SCALE GENOMIC DNA]</scope>
    <source>
        <strain evidence="3">F231</strain>
    </source>
</reference>
<gene>
    <name evidence="3" type="ORF">SAY86_029786</name>
</gene>
<sequence>MAHLKEITEKDMEMSISNCVIGVPSYFVDSQRRAYLNVASIAGLKPLRLIHDCTATAHSYGIYKFDFANKGPTHIAFIDIGHCDTQCLMDEKDVKGRIKREEFEKLVSRLLERITITCKKALVDARLSVESNL</sequence>
<dbReference type="SUPFAM" id="SSF53067">
    <property type="entry name" value="Actin-like ATPase domain"/>
    <property type="match status" value="1"/>
</dbReference>
<dbReference type="GO" id="GO:0005829">
    <property type="term" value="C:cytosol"/>
    <property type="evidence" value="ECO:0007669"/>
    <property type="project" value="TreeGrafter"/>
</dbReference>
<evidence type="ECO:0000313" key="4">
    <source>
        <dbReference type="Proteomes" id="UP001346149"/>
    </source>
</evidence>
<evidence type="ECO:0000256" key="2">
    <source>
        <dbReference type="ARBA" id="ARBA00022840"/>
    </source>
</evidence>
<dbReference type="PANTHER" id="PTHR45639">
    <property type="entry name" value="HSC70CB, ISOFORM G-RELATED"/>
    <property type="match status" value="1"/>
</dbReference>
<dbReference type="GO" id="GO:0005634">
    <property type="term" value="C:nucleus"/>
    <property type="evidence" value="ECO:0007669"/>
    <property type="project" value="TreeGrafter"/>
</dbReference>
<accession>A0AAN7M1U0</accession>
<dbReference type="FunFam" id="3.30.420.40:FF:000171">
    <property type="entry name" value="Heat shock 70 kDa protein 4"/>
    <property type="match status" value="1"/>
</dbReference>
<evidence type="ECO:0000256" key="1">
    <source>
        <dbReference type="ARBA" id="ARBA00022741"/>
    </source>
</evidence>
<dbReference type="GO" id="GO:0005524">
    <property type="term" value="F:ATP binding"/>
    <property type="evidence" value="ECO:0007669"/>
    <property type="project" value="UniProtKB-KW"/>
</dbReference>
<organism evidence="3 4">
    <name type="scientific">Trapa natans</name>
    <name type="common">Water chestnut</name>
    <dbReference type="NCBI Taxonomy" id="22666"/>
    <lineage>
        <taxon>Eukaryota</taxon>
        <taxon>Viridiplantae</taxon>
        <taxon>Streptophyta</taxon>
        <taxon>Embryophyta</taxon>
        <taxon>Tracheophyta</taxon>
        <taxon>Spermatophyta</taxon>
        <taxon>Magnoliopsida</taxon>
        <taxon>eudicotyledons</taxon>
        <taxon>Gunneridae</taxon>
        <taxon>Pentapetalae</taxon>
        <taxon>rosids</taxon>
        <taxon>malvids</taxon>
        <taxon>Myrtales</taxon>
        <taxon>Lythraceae</taxon>
        <taxon>Trapa</taxon>
    </lineage>
</organism>
<dbReference type="Pfam" id="PF00012">
    <property type="entry name" value="HSP70"/>
    <property type="match status" value="1"/>
</dbReference>
<dbReference type="GO" id="GO:0140662">
    <property type="term" value="F:ATP-dependent protein folding chaperone"/>
    <property type="evidence" value="ECO:0007669"/>
    <property type="project" value="InterPro"/>
</dbReference>
<dbReference type="PANTHER" id="PTHR45639:SF10">
    <property type="entry name" value="HEAT SHOCK 70 KDA PROTEIN 16 ISOFORM X1"/>
    <property type="match status" value="1"/>
</dbReference>
<keyword evidence="2" id="KW-0067">ATP-binding</keyword>
<keyword evidence="1" id="KW-0547">Nucleotide-binding</keyword>